<dbReference type="NCBIfam" id="NF008751">
    <property type="entry name" value="PRK11784.1-3"/>
    <property type="match status" value="1"/>
</dbReference>
<dbReference type="EMBL" id="NTJZ01000001">
    <property type="protein sequence ID" value="PDH35286.1"/>
    <property type="molecule type" value="Genomic_DNA"/>
</dbReference>
<dbReference type="NCBIfam" id="TIGR03167">
    <property type="entry name" value="tRNA_sel_U_synt"/>
    <property type="match status" value="1"/>
</dbReference>
<dbReference type="Gene3D" id="3.40.250.10">
    <property type="entry name" value="Rhodanese-like domain"/>
    <property type="match status" value="1"/>
</dbReference>
<protein>
    <recommendedName>
        <fullName evidence="2">tRNA 2-selenouridine synthase</fullName>
        <ecNumber evidence="2">2.9.1.3</ecNumber>
    </recommendedName>
</protein>
<comment type="function">
    <text evidence="2">Involved in the post-transcriptional modification of the uridine at the wobble position (U34) of tRNA(Lys), tRNA(Glu) and tRNA(Gln). Catalyzes the conversion of 2-thiouridine (S2U-RNA) to 2-selenouridine (Se2U-RNA). Acts in a two-step process involving geranylation of 2-thiouridine (S2U) to S-geranyl-2-thiouridine (geS2U) and subsequent selenation of the latter derivative to 2-selenouridine (Se2U) in the tRNA chain.</text>
</comment>
<proteinExistence type="inferred from homology"/>
<dbReference type="GO" id="GO:0016765">
    <property type="term" value="F:transferase activity, transferring alkyl or aryl (other than methyl) groups"/>
    <property type="evidence" value="ECO:0007669"/>
    <property type="project" value="UniProtKB-UniRule"/>
</dbReference>
<accession>A0A2A5WGN9</accession>
<dbReference type="InterPro" id="IPR036873">
    <property type="entry name" value="Rhodanese-like_dom_sf"/>
</dbReference>
<name>A0A2A5WGN9_9GAMM</name>
<dbReference type="GO" id="GO:0043828">
    <property type="term" value="F:tRNA 2-selenouridine synthase activity"/>
    <property type="evidence" value="ECO:0007669"/>
    <property type="project" value="UniProtKB-EC"/>
</dbReference>
<comment type="caution">
    <text evidence="4">The sequence shown here is derived from an EMBL/GenBank/DDBJ whole genome shotgun (WGS) entry which is preliminary data.</text>
</comment>
<evidence type="ECO:0000256" key="2">
    <source>
        <dbReference type="HAMAP-Rule" id="MF_01622"/>
    </source>
</evidence>
<comment type="catalytic activity">
    <reaction evidence="2">
        <text>5-methylaminomethyl-2-(Se-phospho)selenouridine(34) in tRNA + H2O = 5-methylaminomethyl-2-selenouridine(34) in tRNA + phosphate</text>
        <dbReference type="Rhea" id="RHEA:60176"/>
        <dbReference type="Rhea" id="RHEA-COMP:10196"/>
        <dbReference type="Rhea" id="RHEA-COMP:15523"/>
        <dbReference type="ChEBI" id="CHEBI:15377"/>
        <dbReference type="ChEBI" id="CHEBI:43474"/>
        <dbReference type="ChEBI" id="CHEBI:82743"/>
        <dbReference type="ChEBI" id="CHEBI:143702"/>
    </reaction>
</comment>
<dbReference type="InterPro" id="IPR017582">
    <property type="entry name" value="SelU"/>
</dbReference>
<dbReference type="NCBIfam" id="NF008750">
    <property type="entry name" value="PRK11784.1-2"/>
    <property type="match status" value="1"/>
</dbReference>
<evidence type="ECO:0000313" key="4">
    <source>
        <dbReference type="EMBL" id="PDH35286.1"/>
    </source>
</evidence>
<gene>
    <name evidence="2" type="primary">selU</name>
    <name evidence="4" type="ORF">CNF02_00775</name>
</gene>
<evidence type="ECO:0000256" key="1">
    <source>
        <dbReference type="ARBA" id="ARBA00023266"/>
    </source>
</evidence>
<dbReference type="InterPro" id="IPR058840">
    <property type="entry name" value="AAA_SelU"/>
</dbReference>
<comment type="catalytic activity">
    <reaction evidence="2">
        <text>5-methylaminomethyl-S-(2E)-geranyl-thiouridine(34) in tRNA + selenophosphate + H(+) = 5-methylaminomethyl-2-(Se-phospho)selenouridine(34) in tRNA + (2E)-thiogeraniol</text>
        <dbReference type="Rhea" id="RHEA:60172"/>
        <dbReference type="Rhea" id="RHEA-COMP:14654"/>
        <dbReference type="Rhea" id="RHEA-COMP:15523"/>
        <dbReference type="ChEBI" id="CHEBI:15378"/>
        <dbReference type="ChEBI" id="CHEBI:16144"/>
        <dbReference type="ChEBI" id="CHEBI:140632"/>
        <dbReference type="ChEBI" id="CHEBI:143702"/>
        <dbReference type="ChEBI" id="CHEBI:143703"/>
    </reaction>
</comment>
<evidence type="ECO:0000259" key="3">
    <source>
        <dbReference type="PROSITE" id="PS50206"/>
    </source>
</evidence>
<dbReference type="PANTHER" id="PTHR30401">
    <property type="entry name" value="TRNA 2-SELENOURIDINE SYNTHASE"/>
    <property type="match status" value="1"/>
</dbReference>
<keyword evidence="2" id="KW-0808">Transferase</keyword>
<evidence type="ECO:0000313" key="5">
    <source>
        <dbReference type="Proteomes" id="UP000219329"/>
    </source>
</evidence>
<comment type="catalytic activity">
    <reaction evidence="2">
        <text>5-methylaminomethyl-2-thiouridine(34) in tRNA + (2E)-geranyl diphosphate = 5-methylaminomethyl-S-(2E)-geranyl-thiouridine(34) in tRNA + diphosphate</text>
        <dbReference type="Rhea" id="RHEA:14085"/>
        <dbReference type="Rhea" id="RHEA-COMP:10195"/>
        <dbReference type="Rhea" id="RHEA-COMP:14654"/>
        <dbReference type="ChEBI" id="CHEBI:33019"/>
        <dbReference type="ChEBI" id="CHEBI:58057"/>
        <dbReference type="ChEBI" id="CHEBI:74455"/>
        <dbReference type="ChEBI" id="CHEBI:140632"/>
    </reaction>
</comment>
<comment type="subunit">
    <text evidence="2">Monomer.</text>
</comment>
<dbReference type="HAMAP" id="MF_01622">
    <property type="entry name" value="tRNA_sel_U_synth"/>
    <property type="match status" value="1"/>
</dbReference>
<dbReference type="GO" id="GO:0002098">
    <property type="term" value="P:tRNA wobble uridine modification"/>
    <property type="evidence" value="ECO:0007669"/>
    <property type="project" value="UniProtKB-UniRule"/>
</dbReference>
<dbReference type="SUPFAM" id="SSF52821">
    <property type="entry name" value="Rhodanese/Cell cycle control phosphatase"/>
    <property type="match status" value="1"/>
</dbReference>
<feature type="active site" description="S-selanylcysteine intermediate" evidence="2">
    <location>
        <position position="97"/>
    </location>
</feature>
<dbReference type="EC" id="2.9.1.3" evidence="2"/>
<dbReference type="Proteomes" id="UP000219329">
    <property type="component" value="Unassembled WGS sequence"/>
</dbReference>
<dbReference type="Pfam" id="PF00581">
    <property type="entry name" value="Rhodanese"/>
    <property type="match status" value="1"/>
</dbReference>
<organism evidence="4 5">
    <name type="scientific">OM182 bacterium MED-G28</name>
    <dbReference type="NCBI Taxonomy" id="1986256"/>
    <lineage>
        <taxon>Bacteria</taxon>
        <taxon>Pseudomonadati</taxon>
        <taxon>Pseudomonadota</taxon>
        <taxon>Gammaproteobacteria</taxon>
        <taxon>OMG group</taxon>
        <taxon>OM182 clade</taxon>
    </lineage>
</organism>
<comment type="catalytic activity">
    <reaction evidence="2">
        <text>5-methylaminomethyl-2-thiouridine(34) in tRNA + selenophosphate + (2E)-geranyl diphosphate + H2O + H(+) = 5-methylaminomethyl-2-selenouridine(34) in tRNA + (2E)-thiogeraniol + phosphate + diphosphate</text>
        <dbReference type="Rhea" id="RHEA:42716"/>
        <dbReference type="Rhea" id="RHEA-COMP:10195"/>
        <dbReference type="Rhea" id="RHEA-COMP:10196"/>
        <dbReference type="ChEBI" id="CHEBI:15377"/>
        <dbReference type="ChEBI" id="CHEBI:15378"/>
        <dbReference type="ChEBI" id="CHEBI:16144"/>
        <dbReference type="ChEBI" id="CHEBI:33019"/>
        <dbReference type="ChEBI" id="CHEBI:43474"/>
        <dbReference type="ChEBI" id="CHEBI:58057"/>
        <dbReference type="ChEBI" id="CHEBI:74455"/>
        <dbReference type="ChEBI" id="CHEBI:82743"/>
        <dbReference type="ChEBI" id="CHEBI:143703"/>
        <dbReference type="EC" id="2.9.1.3"/>
    </reaction>
</comment>
<feature type="domain" description="Rhodanese" evidence="3">
    <location>
        <begin position="14"/>
        <end position="137"/>
    </location>
</feature>
<reference evidence="4 5" key="1">
    <citation type="submission" date="2017-08" db="EMBL/GenBank/DDBJ databases">
        <title>Fine stratification of microbial communities through a metagenomic profile of the photic zone.</title>
        <authorList>
            <person name="Haro-Moreno J.M."/>
            <person name="Lopez-Perez M."/>
            <person name="De La Torre J."/>
            <person name="Picazo A."/>
            <person name="Camacho A."/>
            <person name="Rodriguez-Valera F."/>
        </authorList>
    </citation>
    <scope>NUCLEOTIDE SEQUENCE [LARGE SCALE GENOMIC DNA]</scope>
    <source>
        <strain evidence="4">MED-G28</strain>
    </source>
</reference>
<sequence length="367" mass="41843">MPDINSVAASIALSKRKQTLLDIRSPTEFNKGAFPNAINLPLLTDQERKDVGICYKKSGQEAAILLGEKLVSGKIKIERMEKWCRTINTHPNTLLYCFRGGLRSKIVQSWLAAEGIEVPIVKGGYKSLRRFSLNTVEQAVNLKNFLVIGGKTGSAKTHLLNKLCHSIDLEGIANHRGSAFGRRVLNQPNQINFENRIASRLLEIGFETANKIFLEDESKAIGSLSVPSLLIHEMKMSPIALIEETIESRITTILDDYIISNYREFEVFSPEQGSRLFSEFLLTSLSRIRRRLGEENYSEIKALMDQALAMEETVKEREIHWIWIKKLLTNYYDPMYEYQIAKKSARIVFRGCKDEFLTWAMHIDKAL</sequence>
<comment type="similarity">
    <text evidence="2">Belongs to the SelU family.</text>
</comment>
<dbReference type="PROSITE" id="PS50206">
    <property type="entry name" value="RHODANESE_3"/>
    <property type="match status" value="1"/>
</dbReference>
<dbReference type="PANTHER" id="PTHR30401:SF0">
    <property type="entry name" value="TRNA 2-SELENOURIDINE SYNTHASE"/>
    <property type="match status" value="1"/>
</dbReference>
<dbReference type="AlphaFoldDB" id="A0A2A5WGN9"/>
<keyword evidence="1 2" id="KW-0711">Selenium</keyword>
<dbReference type="SMART" id="SM00450">
    <property type="entry name" value="RHOD"/>
    <property type="match status" value="1"/>
</dbReference>
<dbReference type="InterPro" id="IPR001763">
    <property type="entry name" value="Rhodanese-like_dom"/>
</dbReference>
<dbReference type="Pfam" id="PF26341">
    <property type="entry name" value="AAA_SelU"/>
    <property type="match status" value="1"/>
</dbReference>